<sequence length="221" mass="23289">MSHATLSAEAKAAIRANLELELNARKEKLLAMCEAQCASLRSRLERRVNRIPASKRNMKLVDLLDASISAPAKVPAKTTTRTVKPAAARKEAPAPVQPTPAPVPTRAPNPAQPPAGVRKARAAPAKPVVKTTAAKSSIKAATTSTRGKKRPSDDGEKENVLDVPKKRAKTAAAPAPTPAPAKPAATRSTRAASRKAVPAVAAILSPKENYNHTAARSRRPR</sequence>
<dbReference type="Proteomes" id="UP000800035">
    <property type="component" value="Unassembled WGS sequence"/>
</dbReference>
<proteinExistence type="predicted"/>
<dbReference type="AlphaFoldDB" id="A0A6A5TM27"/>
<accession>A0A6A5TM27</accession>
<dbReference type="EMBL" id="ML977014">
    <property type="protein sequence ID" value="KAF1951866.1"/>
    <property type="molecule type" value="Genomic_DNA"/>
</dbReference>
<evidence type="ECO:0000256" key="1">
    <source>
        <dbReference type="SAM" id="MobiDB-lite"/>
    </source>
</evidence>
<feature type="compositionally biased region" description="Pro residues" evidence="1">
    <location>
        <begin position="95"/>
        <end position="113"/>
    </location>
</feature>
<evidence type="ECO:0000313" key="3">
    <source>
        <dbReference type="EMBL" id="KAF1951866.1"/>
    </source>
</evidence>
<feature type="compositionally biased region" description="Low complexity" evidence="1">
    <location>
        <begin position="182"/>
        <end position="202"/>
    </location>
</feature>
<gene>
    <name evidence="3" type="ORF">CC80DRAFT_597044</name>
</gene>
<evidence type="ECO:0000313" key="4">
    <source>
        <dbReference type="Proteomes" id="UP000800035"/>
    </source>
</evidence>
<protein>
    <recommendedName>
        <fullName evidence="2">Borealin N-terminal domain-containing protein</fullName>
    </recommendedName>
</protein>
<feature type="domain" description="Borealin N-terminal" evidence="2">
    <location>
        <begin position="12"/>
        <end position="65"/>
    </location>
</feature>
<evidence type="ECO:0000259" key="2">
    <source>
        <dbReference type="Pfam" id="PF10444"/>
    </source>
</evidence>
<dbReference type="Pfam" id="PF10444">
    <property type="entry name" value="Nbl1_Borealin_N"/>
    <property type="match status" value="1"/>
</dbReference>
<dbReference type="InterPro" id="IPR018851">
    <property type="entry name" value="Borealin_N"/>
</dbReference>
<feature type="region of interest" description="Disordered" evidence="1">
    <location>
        <begin position="75"/>
        <end position="221"/>
    </location>
</feature>
<keyword evidence="4" id="KW-1185">Reference proteome</keyword>
<name>A0A6A5TM27_9PLEO</name>
<feature type="compositionally biased region" description="Basic and acidic residues" evidence="1">
    <location>
        <begin position="150"/>
        <end position="165"/>
    </location>
</feature>
<feature type="compositionally biased region" description="Low complexity" evidence="1">
    <location>
        <begin position="114"/>
        <end position="145"/>
    </location>
</feature>
<organism evidence="3 4">
    <name type="scientific">Byssothecium circinans</name>
    <dbReference type="NCBI Taxonomy" id="147558"/>
    <lineage>
        <taxon>Eukaryota</taxon>
        <taxon>Fungi</taxon>
        <taxon>Dikarya</taxon>
        <taxon>Ascomycota</taxon>
        <taxon>Pezizomycotina</taxon>
        <taxon>Dothideomycetes</taxon>
        <taxon>Pleosporomycetidae</taxon>
        <taxon>Pleosporales</taxon>
        <taxon>Massarineae</taxon>
        <taxon>Massarinaceae</taxon>
        <taxon>Byssothecium</taxon>
    </lineage>
</organism>
<reference evidence="3" key="1">
    <citation type="journal article" date="2020" name="Stud. Mycol.">
        <title>101 Dothideomycetes genomes: a test case for predicting lifestyles and emergence of pathogens.</title>
        <authorList>
            <person name="Haridas S."/>
            <person name="Albert R."/>
            <person name="Binder M."/>
            <person name="Bloem J."/>
            <person name="Labutti K."/>
            <person name="Salamov A."/>
            <person name="Andreopoulos B."/>
            <person name="Baker S."/>
            <person name="Barry K."/>
            <person name="Bills G."/>
            <person name="Bluhm B."/>
            <person name="Cannon C."/>
            <person name="Castanera R."/>
            <person name="Culley D."/>
            <person name="Daum C."/>
            <person name="Ezra D."/>
            <person name="Gonzalez J."/>
            <person name="Henrissat B."/>
            <person name="Kuo A."/>
            <person name="Liang C."/>
            <person name="Lipzen A."/>
            <person name="Lutzoni F."/>
            <person name="Magnuson J."/>
            <person name="Mondo S."/>
            <person name="Nolan M."/>
            <person name="Ohm R."/>
            <person name="Pangilinan J."/>
            <person name="Park H.-J."/>
            <person name="Ramirez L."/>
            <person name="Alfaro M."/>
            <person name="Sun H."/>
            <person name="Tritt A."/>
            <person name="Yoshinaga Y."/>
            <person name="Zwiers L.-H."/>
            <person name="Turgeon B."/>
            <person name="Goodwin S."/>
            <person name="Spatafora J."/>
            <person name="Crous P."/>
            <person name="Grigoriev I."/>
        </authorList>
    </citation>
    <scope>NUCLEOTIDE SEQUENCE</scope>
    <source>
        <strain evidence="3">CBS 675.92</strain>
    </source>
</reference>
<dbReference type="OrthoDB" id="2392550at2759"/>